<dbReference type="AlphaFoldDB" id="A0A415NSG1"/>
<keyword evidence="1" id="KW-0812">Transmembrane</keyword>
<protein>
    <recommendedName>
        <fullName evidence="4">DUF3955 domain-containing protein</fullName>
    </recommendedName>
</protein>
<dbReference type="RefSeq" id="WP_118365987.1">
    <property type="nucleotide sequence ID" value="NZ_QRPK01000161.1"/>
</dbReference>
<dbReference type="Proteomes" id="UP000284868">
    <property type="component" value="Unassembled WGS sequence"/>
</dbReference>
<name>A0A415NSG1_9FIRM</name>
<gene>
    <name evidence="2" type="ORF">DWZ83_11050</name>
</gene>
<organism evidence="2 3">
    <name type="scientific">Amedibacillus dolichus</name>
    <dbReference type="NCBI Taxonomy" id="31971"/>
    <lineage>
        <taxon>Bacteria</taxon>
        <taxon>Bacillati</taxon>
        <taxon>Bacillota</taxon>
        <taxon>Erysipelotrichia</taxon>
        <taxon>Erysipelotrichales</taxon>
        <taxon>Erysipelotrichaceae</taxon>
        <taxon>Amedibacillus</taxon>
    </lineage>
</organism>
<evidence type="ECO:0000313" key="2">
    <source>
        <dbReference type="EMBL" id="RHM03423.1"/>
    </source>
</evidence>
<keyword evidence="1" id="KW-0472">Membrane</keyword>
<reference evidence="2 3" key="1">
    <citation type="submission" date="2018-08" db="EMBL/GenBank/DDBJ databases">
        <title>A genome reference for cultivated species of the human gut microbiota.</title>
        <authorList>
            <person name="Zou Y."/>
            <person name="Xue W."/>
            <person name="Luo G."/>
        </authorList>
    </citation>
    <scope>NUCLEOTIDE SEQUENCE [LARGE SCALE GENOMIC DNA]</scope>
    <source>
        <strain evidence="2 3">AF35-6BH</strain>
    </source>
</reference>
<evidence type="ECO:0008006" key="4">
    <source>
        <dbReference type="Google" id="ProtNLM"/>
    </source>
</evidence>
<proteinExistence type="predicted"/>
<feature type="transmembrane region" description="Helical" evidence="1">
    <location>
        <begin position="45"/>
        <end position="65"/>
    </location>
</feature>
<accession>A0A415NSG1</accession>
<dbReference type="EMBL" id="QRPK01000161">
    <property type="protein sequence ID" value="RHM03423.1"/>
    <property type="molecule type" value="Genomic_DNA"/>
</dbReference>
<keyword evidence="1" id="KW-1133">Transmembrane helix</keyword>
<evidence type="ECO:0000256" key="1">
    <source>
        <dbReference type="SAM" id="Phobius"/>
    </source>
</evidence>
<comment type="caution">
    <text evidence="2">The sequence shown here is derived from an EMBL/GenBank/DDBJ whole genome shotgun (WGS) entry which is preliminary data.</text>
</comment>
<evidence type="ECO:0000313" key="3">
    <source>
        <dbReference type="Proteomes" id="UP000284868"/>
    </source>
</evidence>
<sequence>MKKNVCISLGLSVLMLIMSVWFMWNTAIAADEQITVSAFLDKYNFMYWGYLVISLLLLISNFILLKKKNKKLVFQH</sequence>
<keyword evidence="3" id="KW-1185">Reference proteome</keyword>